<keyword evidence="2 4" id="KW-0689">Ribosomal protein</keyword>
<protein>
    <submittedName>
        <fullName evidence="4">Ribosomal protein S14</fullName>
    </submittedName>
</protein>
<sequence>MRKQRIKDIKNRVLFKKREIDQIEINLISKLREKNFLFRLEGNRKFKGGSRIVNRCILSNRKKCIHKKFRISRIMLRNTVINGLILGLKKASF</sequence>
<dbReference type="InterPro" id="IPR018271">
    <property type="entry name" value="Ribosomal_uS14_CS"/>
</dbReference>
<dbReference type="GO" id="GO:0003735">
    <property type="term" value="F:structural constituent of ribosome"/>
    <property type="evidence" value="ECO:0007669"/>
    <property type="project" value="InterPro"/>
</dbReference>
<dbReference type="GeneID" id="801191"/>
<evidence type="ECO:0000256" key="1">
    <source>
        <dbReference type="ARBA" id="ARBA00009083"/>
    </source>
</evidence>
<gene>
    <name evidence="4" type="primary">rps14</name>
</gene>
<comment type="similarity">
    <text evidence="1">Belongs to the universal ribosomal protein uS14 family.</text>
</comment>
<dbReference type="AlphaFoldDB" id="Q9G8W4"/>
<name>Q9G8W4_RHDSA</name>
<dbReference type="SUPFAM" id="SSF57716">
    <property type="entry name" value="Glucocorticoid receptor-like (DNA-binding domain)"/>
    <property type="match status" value="1"/>
</dbReference>
<organism evidence="4">
    <name type="scientific">Rhodomonas salina</name>
    <name type="common">Pyrenomonas salina</name>
    <dbReference type="NCBI Taxonomy" id="3034"/>
    <lineage>
        <taxon>Eukaryota</taxon>
        <taxon>Cryptophyceae</taxon>
        <taxon>Pyrenomonadales</taxon>
        <taxon>Pyrenomonadaceae</taxon>
        <taxon>Rhodomonas</taxon>
    </lineage>
</organism>
<dbReference type="RefSeq" id="NP_066462.1">
    <property type="nucleotide sequence ID" value="NC_002572.1"/>
</dbReference>
<dbReference type="GO" id="GO:0006412">
    <property type="term" value="P:translation"/>
    <property type="evidence" value="ECO:0007669"/>
    <property type="project" value="InterPro"/>
</dbReference>
<keyword evidence="4" id="KW-0496">Mitochondrion</keyword>
<dbReference type="InterPro" id="IPR043140">
    <property type="entry name" value="Ribosomal_uS14_sf"/>
</dbReference>
<dbReference type="PROSITE" id="PS00527">
    <property type="entry name" value="RIBOSOMAL_S14"/>
    <property type="match status" value="1"/>
</dbReference>
<dbReference type="InterPro" id="IPR001209">
    <property type="entry name" value="Ribosomal_uS14"/>
</dbReference>
<evidence type="ECO:0000313" key="4">
    <source>
        <dbReference type="EMBL" id="AAG17733.1"/>
    </source>
</evidence>
<geneLocation type="mitochondrion" evidence="4"/>
<dbReference type="Gene3D" id="4.10.830.10">
    <property type="entry name" value="30s Ribosomal Protein S14, Chain N"/>
    <property type="match status" value="1"/>
</dbReference>
<dbReference type="Pfam" id="PF00253">
    <property type="entry name" value="Ribosomal_S14"/>
    <property type="match status" value="1"/>
</dbReference>
<reference evidence="4" key="1">
    <citation type="submission" date="2000-07" db="EMBL/GenBank/DDBJ databases">
        <title>Algae with secondary chloroplasts have mitochondria that originate from the host.</title>
        <authorList>
            <person name="Burger G."/>
            <person name="Lang B.F."/>
            <person name="Maier U.G."/>
            <person name="McFadden G.I."/>
            <person name="Gray W.M.M.W."/>
        </authorList>
    </citation>
    <scope>NUCLEOTIDE SEQUENCE</scope>
</reference>
<dbReference type="EMBL" id="AF288090">
    <property type="protein sequence ID" value="AAG17733.1"/>
    <property type="molecule type" value="Genomic_DNA"/>
</dbReference>
<proteinExistence type="inferred from homology"/>
<dbReference type="GO" id="GO:0005840">
    <property type="term" value="C:ribosome"/>
    <property type="evidence" value="ECO:0007669"/>
    <property type="project" value="UniProtKB-KW"/>
</dbReference>
<evidence type="ECO:0000256" key="2">
    <source>
        <dbReference type="ARBA" id="ARBA00022980"/>
    </source>
</evidence>
<dbReference type="GO" id="GO:1990904">
    <property type="term" value="C:ribonucleoprotein complex"/>
    <property type="evidence" value="ECO:0007669"/>
    <property type="project" value="UniProtKB-KW"/>
</dbReference>
<evidence type="ECO:0000256" key="3">
    <source>
        <dbReference type="ARBA" id="ARBA00023274"/>
    </source>
</evidence>
<keyword evidence="3" id="KW-0687">Ribonucleoprotein</keyword>
<accession>Q9G8W4</accession>